<evidence type="ECO:0008006" key="3">
    <source>
        <dbReference type="Google" id="ProtNLM"/>
    </source>
</evidence>
<dbReference type="SUPFAM" id="SSF55961">
    <property type="entry name" value="Bet v1-like"/>
    <property type="match status" value="1"/>
</dbReference>
<reference evidence="1 2" key="1">
    <citation type="journal article" date="2014" name="Nat. Commun.">
        <title>Klebsormidium flaccidum genome reveals primary factors for plant terrestrial adaptation.</title>
        <authorList>
            <person name="Hori K."/>
            <person name="Maruyama F."/>
            <person name="Fujisawa T."/>
            <person name="Togashi T."/>
            <person name="Yamamoto N."/>
            <person name="Seo M."/>
            <person name="Sato S."/>
            <person name="Yamada T."/>
            <person name="Mori H."/>
            <person name="Tajima N."/>
            <person name="Moriyama T."/>
            <person name="Ikeuchi M."/>
            <person name="Watanabe M."/>
            <person name="Wada H."/>
            <person name="Kobayashi K."/>
            <person name="Saito M."/>
            <person name="Masuda T."/>
            <person name="Sasaki-Sekimoto Y."/>
            <person name="Mashiguchi K."/>
            <person name="Awai K."/>
            <person name="Shimojima M."/>
            <person name="Masuda S."/>
            <person name="Iwai M."/>
            <person name="Nobusawa T."/>
            <person name="Narise T."/>
            <person name="Kondo S."/>
            <person name="Saito H."/>
            <person name="Sato R."/>
            <person name="Murakawa M."/>
            <person name="Ihara Y."/>
            <person name="Oshima-Yamada Y."/>
            <person name="Ohtaka K."/>
            <person name="Satoh M."/>
            <person name="Sonobe K."/>
            <person name="Ishii M."/>
            <person name="Ohtani R."/>
            <person name="Kanamori-Sato M."/>
            <person name="Honoki R."/>
            <person name="Miyazaki D."/>
            <person name="Mochizuki H."/>
            <person name="Umetsu J."/>
            <person name="Higashi K."/>
            <person name="Shibata D."/>
            <person name="Kamiya Y."/>
            <person name="Sato N."/>
            <person name="Nakamura Y."/>
            <person name="Tabata S."/>
            <person name="Ida S."/>
            <person name="Kurokawa K."/>
            <person name="Ohta H."/>
        </authorList>
    </citation>
    <scope>NUCLEOTIDE SEQUENCE [LARGE SCALE GENOMIC DNA]</scope>
    <source>
        <strain evidence="1 2">NIES-2285</strain>
    </source>
</reference>
<dbReference type="OrthoDB" id="17317at2759"/>
<dbReference type="STRING" id="105231.A0A1Y1HYB0"/>
<dbReference type="Gene3D" id="3.30.530.20">
    <property type="match status" value="1"/>
</dbReference>
<proteinExistence type="predicted"/>
<accession>A0A1Y1HYB0</accession>
<dbReference type="EMBL" id="DF237031">
    <property type="protein sequence ID" value="GAQ81517.1"/>
    <property type="molecule type" value="Genomic_DNA"/>
</dbReference>
<dbReference type="OMA" id="IPCTSTR"/>
<dbReference type="AlphaFoldDB" id="A0A1Y1HYB0"/>
<protein>
    <recommendedName>
        <fullName evidence="3">START domain-containing protein</fullName>
    </recommendedName>
</protein>
<gene>
    <name evidence="1" type="ORF">KFL_000820250</name>
</gene>
<dbReference type="PANTHER" id="PTHR34560">
    <property type="entry name" value="POLYKETIDE CYCLASE/DEHYDRASE/LIPID TRANSPORT SUPERFAMILY PROTEIN"/>
    <property type="match status" value="1"/>
</dbReference>
<evidence type="ECO:0000313" key="2">
    <source>
        <dbReference type="Proteomes" id="UP000054558"/>
    </source>
</evidence>
<dbReference type="InterPro" id="IPR023393">
    <property type="entry name" value="START-like_dom_sf"/>
</dbReference>
<evidence type="ECO:0000313" key="1">
    <source>
        <dbReference type="EMBL" id="GAQ81517.1"/>
    </source>
</evidence>
<name>A0A1Y1HYB0_KLENI</name>
<organism evidence="1 2">
    <name type="scientific">Klebsormidium nitens</name>
    <name type="common">Green alga</name>
    <name type="synonym">Ulothrix nitens</name>
    <dbReference type="NCBI Taxonomy" id="105231"/>
    <lineage>
        <taxon>Eukaryota</taxon>
        <taxon>Viridiplantae</taxon>
        <taxon>Streptophyta</taxon>
        <taxon>Klebsormidiophyceae</taxon>
        <taxon>Klebsormidiales</taxon>
        <taxon>Klebsormidiaceae</taxon>
        <taxon>Klebsormidium</taxon>
    </lineage>
</organism>
<keyword evidence="2" id="KW-1185">Reference proteome</keyword>
<dbReference type="Proteomes" id="UP000054558">
    <property type="component" value="Unassembled WGS sequence"/>
</dbReference>
<dbReference type="PANTHER" id="PTHR34560:SF1">
    <property type="entry name" value="START DOMAIN-CONTAINING PROTEIN"/>
    <property type="match status" value="1"/>
</dbReference>
<sequence>MDRASARALLDENLQSPELCSKDSVRRLVERTFQRADVDVSARGPLSEQDMLADSADCDNRSAEVWGLLDTLRGAGETVVVAHDGLHDGGKSVTRKWKLKHDNGQMRVLYRRGPEGTPFHTICLEGLIDGPMTTALCVLWEVNSAKDLYPQYTESKWLEQPTPGQGVLVVRLRTPWPFEPRETLLEVYTVPCFEKGLVIVVLRTPPPGPSPLSREGPPIPPVEKGVTRMDVRGGYIFQQISPSKCYFRTIFDMDMKLAMVPAWIINLLARQFGSHAIKVFDKVVKDVDGRKNAQYVETFTRLLSTDRFLQNVRDGLSEYKPPEST</sequence>